<dbReference type="KEGG" id="gba:J421_4269"/>
<dbReference type="Gene3D" id="2.40.50.100">
    <property type="match status" value="1"/>
</dbReference>
<reference evidence="5 6" key="1">
    <citation type="journal article" date="2014" name="Genome Announc.">
        <title>Genome Sequence and Methylome of Soil Bacterium Gemmatirosa kalamazoonensis KBS708T, a Member of the Rarely Cultivated Gemmatimonadetes Phylum.</title>
        <authorList>
            <person name="Debruyn J.M."/>
            <person name="Radosevich M."/>
            <person name="Wommack K.E."/>
            <person name="Polson S.W."/>
            <person name="Hauser L.J."/>
            <person name="Fawaz M.N."/>
            <person name="Korlach J."/>
            <person name="Tsai Y.C."/>
        </authorList>
    </citation>
    <scope>NUCLEOTIDE SEQUENCE [LARGE SCALE GENOMIC DNA]</scope>
    <source>
        <strain evidence="5 6">KBS708</strain>
    </source>
</reference>
<evidence type="ECO:0000259" key="4">
    <source>
        <dbReference type="Pfam" id="PF25973"/>
    </source>
</evidence>
<dbReference type="SUPFAM" id="SSF111369">
    <property type="entry name" value="HlyD-like secretion proteins"/>
    <property type="match status" value="1"/>
</dbReference>
<dbReference type="PATRIC" id="fig|861299.3.peg.4328"/>
<dbReference type="AlphaFoldDB" id="W0RM32"/>
<gene>
    <name evidence="5" type="ORF">J421_4269</name>
</gene>
<dbReference type="STRING" id="861299.J421_4269"/>
<evidence type="ECO:0000259" key="3">
    <source>
        <dbReference type="Pfam" id="PF25954"/>
    </source>
</evidence>
<dbReference type="InterPro" id="IPR006143">
    <property type="entry name" value="RND_pump_MFP"/>
</dbReference>
<dbReference type="eggNOG" id="COG0845">
    <property type="taxonomic scope" value="Bacteria"/>
</dbReference>
<dbReference type="Gene3D" id="2.40.30.170">
    <property type="match status" value="1"/>
</dbReference>
<dbReference type="FunFam" id="2.40.30.170:FF:000010">
    <property type="entry name" value="Efflux RND transporter periplasmic adaptor subunit"/>
    <property type="match status" value="1"/>
</dbReference>
<organism evidence="5 6">
    <name type="scientific">Gemmatirosa kalamazoonensis</name>
    <dbReference type="NCBI Taxonomy" id="861299"/>
    <lineage>
        <taxon>Bacteria</taxon>
        <taxon>Pseudomonadati</taxon>
        <taxon>Gemmatimonadota</taxon>
        <taxon>Gemmatimonadia</taxon>
        <taxon>Gemmatimonadales</taxon>
        <taxon>Gemmatimonadaceae</taxon>
        <taxon>Gemmatirosa</taxon>
    </lineage>
</organism>
<evidence type="ECO:0000256" key="1">
    <source>
        <dbReference type="ARBA" id="ARBA00009477"/>
    </source>
</evidence>
<evidence type="ECO:0000313" key="6">
    <source>
        <dbReference type="Proteomes" id="UP000019151"/>
    </source>
</evidence>
<dbReference type="EMBL" id="CP007128">
    <property type="protein sequence ID" value="AHG91806.1"/>
    <property type="molecule type" value="Genomic_DNA"/>
</dbReference>
<feature type="transmembrane region" description="Helical" evidence="2">
    <location>
        <begin position="14"/>
        <end position="34"/>
    </location>
</feature>
<keyword evidence="2" id="KW-0812">Transmembrane</keyword>
<dbReference type="Pfam" id="PF25954">
    <property type="entry name" value="Beta-barrel_RND_2"/>
    <property type="match status" value="1"/>
</dbReference>
<dbReference type="InterPro" id="IPR058792">
    <property type="entry name" value="Beta-barrel_RND_2"/>
</dbReference>
<proteinExistence type="inferred from homology"/>
<dbReference type="GO" id="GO:0015562">
    <property type="term" value="F:efflux transmembrane transporter activity"/>
    <property type="evidence" value="ECO:0007669"/>
    <property type="project" value="TreeGrafter"/>
</dbReference>
<dbReference type="HOGENOM" id="CLU_018816_1_4_0"/>
<dbReference type="GO" id="GO:1990281">
    <property type="term" value="C:efflux pump complex"/>
    <property type="evidence" value="ECO:0007669"/>
    <property type="project" value="TreeGrafter"/>
</dbReference>
<dbReference type="Gene3D" id="2.40.420.20">
    <property type="match status" value="1"/>
</dbReference>
<dbReference type="PANTHER" id="PTHR30469:SF37">
    <property type="entry name" value="RAGD PROTEIN"/>
    <property type="match status" value="1"/>
</dbReference>
<dbReference type="Pfam" id="PF25973">
    <property type="entry name" value="BSH_CzcB"/>
    <property type="match status" value="1"/>
</dbReference>
<evidence type="ECO:0000313" key="5">
    <source>
        <dbReference type="EMBL" id="AHG91806.1"/>
    </source>
</evidence>
<dbReference type="Gene3D" id="1.10.287.470">
    <property type="entry name" value="Helix hairpin bin"/>
    <property type="match status" value="1"/>
</dbReference>
<name>W0RM32_9BACT</name>
<sequence>MSAPPPSGRGARRLLPGAGAFFVVLLFVGAVPRLRRKQALEARTHAVTEAPLVSVVTVKRASASGELLLPGTVQAMREAALYARSSGYVRRFHADIGSRVRAGQLLAEIETPELDQELAQARASLGQVRAAHALARTSLDRWRAMVKDSAATRQELDEKEAGFEAASANLAAGEANVRRLQEMQSFGRVVAPFAGTVTARNVEVGQLVSPAQGGGARPLFVLAQADTGRVMINVPEAAAAQLHPGSDAEIVVQSLGGARFTGRVVRTSGAVEAATRTMLAEVDVPNPNAALLPGMYAQVRLAVRNVTPGVLLPANALVSGPNGPQVALLRGGRVHFTKVELGRDFGTEIEVLSGLDEGATVVVNPSDAVAEGIAVRAVRAEKP</sequence>
<feature type="domain" description="CzcB-like barrel-sandwich hybrid" evidence="4">
    <location>
        <begin position="78"/>
        <end position="210"/>
    </location>
</feature>
<accession>W0RM32</accession>
<keyword evidence="6" id="KW-1185">Reference proteome</keyword>
<dbReference type="PANTHER" id="PTHR30469">
    <property type="entry name" value="MULTIDRUG RESISTANCE PROTEIN MDTA"/>
    <property type="match status" value="1"/>
</dbReference>
<evidence type="ECO:0000256" key="2">
    <source>
        <dbReference type="SAM" id="Phobius"/>
    </source>
</evidence>
<keyword evidence="2" id="KW-1133">Transmembrane helix</keyword>
<dbReference type="InParanoid" id="W0RM32"/>
<dbReference type="NCBIfam" id="TIGR01730">
    <property type="entry name" value="RND_mfp"/>
    <property type="match status" value="1"/>
</dbReference>
<dbReference type="OrthoDB" id="9810430at2"/>
<dbReference type="RefSeq" id="WP_025413242.1">
    <property type="nucleotide sequence ID" value="NZ_CP007128.1"/>
</dbReference>
<keyword evidence="2" id="KW-0472">Membrane</keyword>
<protein>
    <submittedName>
        <fullName evidence="5">Efflux transporter, RND family, MFP subunit</fullName>
    </submittedName>
</protein>
<comment type="similarity">
    <text evidence="1">Belongs to the membrane fusion protein (MFP) (TC 8.A.1) family.</text>
</comment>
<dbReference type="InterPro" id="IPR058647">
    <property type="entry name" value="BSH_CzcB-like"/>
</dbReference>
<dbReference type="Proteomes" id="UP000019151">
    <property type="component" value="Chromosome"/>
</dbReference>
<feature type="domain" description="CusB-like beta-barrel" evidence="3">
    <location>
        <begin position="231"/>
        <end position="302"/>
    </location>
</feature>